<dbReference type="InterPro" id="IPR050560">
    <property type="entry name" value="MYB_TF"/>
</dbReference>
<dbReference type="InterPro" id="IPR001005">
    <property type="entry name" value="SANT/Myb"/>
</dbReference>
<sequence length="382" mass="43611">MSSKRERRWWTEEEDHILKVGVESQIKQVGNVNSLMSWNEIAALLPRRTNKDCRKRWYKVRSDFIKGAWSHEEDRKLEQAVQRYGLKMRQEVAARIEARPKAYPWQPEEDAKLLQAMDKHGNKWKMIGTLDLPNRSSHDIRNRSVVLSRREKRLSRKDLDMSQDQPASQPGSRNKAANGKPQSHDYEDEDEEEDFVTECEDDDICDDYDDSGVSVASSYSQLQSPTLDMHMDSGFTSEATSPRSMQAIFTQEDSKMATTDDPDWNGLAMLQEQLLKTDQLQHLQHLQQMQATPPSTPISSAWYGLSGASDAVTQPTNGYASYPPMNVMPYPSIASNSMTDEGYLAMFDSYLQAPNVGTIGYQPQMNHDWIYEVGYRADSYGG</sequence>
<evidence type="ECO:0000313" key="4">
    <source>
        <dbReference type="EMBL" id="KAK8113968.1"/>
    </source>
</evidence>
<dbReference type="SUPFAM" id="SSF46689">
    <property type="entry name" value="Homeodomain-like"/>
    <property type="match status" value="2"/>
</dbReference>
<comment type="caution">
    <text evidence="4">The sequence shown here is derived from an EMBL/GenBank/DDBJ whole genome shotgun (WGS) entry which is preliminary data.</text>
</comment>
<feature type="compositionally biased region" description="Acidic residues" evidence="1">
    <location>
        <begin position="186"/>
        <end position="197"/>
    </location>
</feature>
<dbReference type="Pfam" id="PF00249">
    <property type="entry name" value="Myb_DNA-binding"/>
    <property type="match status" value="1"/>
</dbReference>
<dbReference type="GO" id="GO:0005634">
    <property type="term" value="C:nucleus"/>
    <property type="evidence" value="ECO:0007669"/>
    <property type="project" value="TreeGrafter"/>
</dbReference>
<dbReference type="Proteomes" id="UP001392437">
    <property type="component" value="Unassembled WGS sequence"/>
</dbReference>
<organism evidence="4 5">
    <name type="scientific">Apiospora kogelbergensis</name>
    <dbReference type="NCBI Taxonomy" id="1337665"/>
    <lineage>
        <taxon>Eukaryota</taxon>
        <taxon>Fungi</taxon>
        <taxon>Dikarya</taxon>
        <taxon>Ascomycota</taxon>
        <taxon>Pezizomycotina</taxon>
        <taxon>Sordariomycetes</taxon>
        <taxon>Xylariomycetidae</taxon>
        <taxon>Amphisphaeriales</taxon>
        <taxon>Apiosporaceae</taxon>
        <taxon>Apiospora</taxon>
    </lineage>
</organism>
<feature type="domain" description="HTH myb-type" evidence="3">
    <location>
        <begin position="1"/>
        <end position="65"/>
    </location>
</feature>
<feature type="domain" description="Myb-like" evidence="2">
    <location>
        <begin position="2"/>
        <end position="61"/>
    </location>
</feature>
<dbReference type="AlphaFoldDB" id="A0AAW0QQ72"/>
<dbReference type="SMART" id="SM00717">
    <property type="entry name" value="SANT"/>
    <property type="match status" value="2"/>
</dbReference>
<gene>
    <name evidence="4" type="ORF">PG999_006037</name>
</gene>
<evidence type="ECO:0000259" key="3">
    <source>
        <dbReference type="PROSITE" id="PS51294"/>
    </source>
</evidence>
<dbReference type="InterPro" id="IPR017930">
    <property type="entry name" value="Myb_dom"/>
</dbReference>
<feature type="region of interest" description="Disordered" evidence="1">
    <location>
        <begin position="141"/>
        <end position="197"/>
    </location>
</feature>
<dbReference type="PROSITE" id="PS50090">
    <property type="entry name" value="MYB_LIKE"/>
    <property type="match status" value="2"/>
</dbReference>
<dbReference type="Gene3D" id="1.10.10.60">
    <property type="entry name" value="Homeodomain-like"/>
    <property type="match status" value="3"/>
</dbReference>
<protein>
    <submittedName>
        <fullName evidence="4">Transcriptional regulator</fullName>
    </submittedName>
</protein>
<dbReference type="Pfam" id="PF13921">
    <property type="entry name" value="Myb_DNA-bind_6"/>
    <property type="match status" value="1"/>
</dbReference>
<evidence type="ECO:0000256" key="1">
    <source>
        <dbReference type="SAM" id="MobiDB-lite"/>
    </source>
</evidence>
<dbReference type="PROSITE" id="PS51294">
    <property type="entry name" value="HTH_MYB"/>
    <property type="match status" value="2"/>
</dbReference>
<dbReference type="CDD" id="cd00167">
    <property type="entry name" value="SANT"/>
    <property type="match status" value="2"/>
</dbReference>
<evidence type="ECO:0000259" key="2">
    <source>
        <dbReference type="PROSITE" id="PS50090"/>
    </source>
</evidence>
<name>A0AAW0QQ72_9PEZI</name>
<keyword evidence="5" id="KW-1185">Reference proteome</keyword>
<dbReference type="EMBL" id="JAQQWP010000006">
    <property type="protein sequence ID" value="KAK8113968.1"/>
    <property type="molecule type" value="Genomic_DNA"/>
</dbReference>
<evidence type="ECO:0000313" key="5">
    <source>
        <dbReference type="Proteomes" id="UP001392437"/>
    </source>
</evidence>
<dbReference type="GO" id="GO:0000978">
    <property type="term" value="F:RNA polymerase II cis-regulatory region sequence-specific DNA binding"/>
    <property type="evidence" value="ECO:0007669"/>
    <property type="project" value="TreeGrafter"/>
</dbReference>
<accession>A0AAW0QQ72</accession>
<dbReference type="InterPro" id="IPR009057">
    <property type="entry name" value="Homeodomain-like_sf"/>
</dbReference>
<proteinExistence type="predicted"/>
<feature type="compositionally biased region" description="Polar residues" evidence="1">
    <location>
        <begin position="162"/>
        <end position="172"/>
    </location>
</feature>
<reference evidence="4 5" key="1">
    <citation type="submission" date="2023-01" db="EMBL/GenBank/DDBJ databases">
        <title>Analysis of 21 Apiospora genomes using comparative genomics revels a genus with tremendous synthesis potential of carbohydrate active enzymes and secondary metabolites.</title>
        <authorList>
            <person name="Sorensen T."/>
        </authorList>
    </citation>
    <scope>NUCLEOTIDE SEQUENCE [LARGE SCALE GENOMIC DNA]</scope>
    <source>
        <strain evidence="4 5">CBS 117206</strain>
    </source>
</reference>
<dbReference type="PANTHER" id="PTHR45614">
    <property type="entry name" value="MYB PROTEIN-RELATED"/>
    <property type="match status" value="1"/>
</dbReference>
<feature type="domain" description="HTH myb-type" evidence="3">
    <location>
        <begin position="104"/>
        <end position="151"/>
    </location>
</feature>
<feature type="domain" description="Myb-like" evidence="2">
    <location>
        <begin position="97"/>
        <end position="143"/>
    </location>
</feature>
<dbReference type="GO" id="GO:0000981">
    <property type="term" value="F:DNA-binding transcription factor activity, RNA polymerase II-specific"/>
    <property type="evidence" value="ECO:0007669"/>
    <property type="project" value="TreeGrafter"/>
</dbReference>